<dbReference type="AlphaFoldDB" id="D8J2Q7"/>
<dbReference type="Proteomes" id="UP000011645">
    <property type="component" value="Unassembled WGS sequence"/>
</dbReference>
<name>D8J2Q7_HALJB</name>
<dbReference type="EMBL" id="AOHV01000038">
    <property type="protein sequence ID" value="ELY34970.1"/>
    <property type="molecule type" value="Genomic_DNA"/>
</dbReference>
<dbReference type="Proteomes" id="UP000000390">
    <property type="component" value="Chromosome"/>
</dbReference>
<keyword evidence="4" id="KW-1185">Reference proteome</keyword>
<evidence type="ECO:0000313" key="1">
    <source>
        <dbReference type="EMBL" id="ADJ15014.1"/>
    </source>
</evidence>
<gene>
    <name evidence="1" type="ordered locus">HacjB3_08155</name>
    <name evidence="2" type="ORF">C497_14567</name>
</gene>
<dbReference type="PATRIC" id="fig|795797.18.peg.1624"/>
<dbReference type="RefSeq" id="WP_008417593.1">
    <property type="nucleotide sequence ID" value="NC_014297.1"/>
</dbReference>
<evidence type="ECO:0000313" key="2">
    <source>
        <dbReference type="EMBL" id="ELY34970.1"/>
    </source>
</evidence>
<dbReference type="HOGENOM" id="CLU_1901861_0_0_2"/>
<proteinExistence type="predicted"/>
<evidence type="ECO:0000313" key="3">
    <source>
        <dbReference type="Proteomes" id="UP000000390"/>
    </source>
</evidence>
<sequence length="133" mass="14139">MTRIHIVTADPGLAARCGAALAGFEWRHAAEWPRATDIGPTDVILFDPDGLGRPAHAVDSRRTIAIGDRLEPTVRGVERTVASSRFEAAIDARFDALTTGSDDPPTIEVPEALDASAFGELYGAIGSDRDGLR</sequence>
<dbReference type="EMBL" id="CP002062">
    <property type="protein sequence ID" value="ADJ15014.1"/>
    <property type="molecule type" value="Genomic_DNA"/>
</dbReference>
<reference evidence="2 4" key="2">
    <citation type="journal article" date="2014" name="PLoS Genet.">
        <title>Phylogenetically driven sequencing of extremely halophilic archaea reveals strategies for static and dynamic osmo-response.</title>
        <authorList>
            <person name="Becker E.A."/>
            <person name="Seitzer P.M."/>
            <person name="Tritt A."/>
            <person name="Larsen D."/>
            <person name="Krusor M."/>
            <person name="Yao A.I."/>
            <person name="Wu D."/>
            <person name="Madern D."/>
            <person name="Eisen J.A."/>
            <person name="Darling A.E."/>
            <person name="Facciotti M.T."/>
        </authorList>
    </citation>
    <scope>NUCLEOTIDE SEQUENCE [LARGE SCALE GENOMIC DNA]</scope>
    <source>
        <strain evidence="2">B3</strain>
        <strain evidence="4">DSM 18796 / CECT 7217 / JCM 14584 / KCTC 4019 / B3</strain>
    </source>
</reference>
<reference evidence="1 3" key="1">
    <citation type="journal article" date="2010" name="J. Bacteriol.">
        <title>Complete genome sequence of Halalkalicoccus jeotgali B3(T), an extremely halophilic archaeon.</title>
        <authorList>
            <person name="Roh S.W."/>
            <person name="Nam Y.D."/>
            <person name="Nam S.H."/>
            <person name="Choi S.H."/>
            <person name="Park H.S."/>
            <person name="Bae J.W."/>
        </authorList>
    </citation>
    <scope>NUCLEOTIDE SEQUENCE [LARGE SCALE GENOMIC DNA]</scope>
    <source>
        <strain evidence="1">B3</strain>
        <strain evidence="3">DSM 18796 / CECT 7217 / JCM 14584 / KCTC 4019 / B3</strain>
    </source>
</reference>
<dbReference type="OrthoDB" id="384218at2157"/>
<protein>
    <submittedName>
        <fullName evidence="1">Uncharacterized protein</fullName>
    </submittedName>
</protein>
<accession>D8J2Q7</accession>
<evidence type="ECO:0000313" key="4">
    <source>
        <dbReference type="Proteomes" id="UP000011645"/>
    </source>
</evidence>
<dbReference type="GeneID" id="9419431"/>
<organism evidence="1 3">
    <name type="scientific">Halalkalicoccus jeotgali (strain DSM 18796 / CECT 7217 / JCM 14584 / KCTC 4019 / B3)</name>
    <dbReference type="NCBI Taxonomy" id="795797"/>
    <lineage>
        <taxon>Archaea</taxon>
        <taxon>Methanobacteriati</taxon>
        <taxon>Methanobacteriota</taxon>
        <taxon>Stenosarchaea group</taxon>
        <taxon>Halobacteria</taxon>
        <taxon>Halobacteriales</taxon>
        <taxon>Halococcaceae</taxon>
        <taxon>Halalkalicoccus</taxon>
    </lineage>
</organism>
<dbReference type="KEGG" id="hje:HacjB3_08155"/>